<feature type="region of interest" description="Disordered" evidence="1">
    <location>
        <begin position="19"/>
        <end position="73"/>
    </location>
</feature>
<evidence type="ECO:0000256" key="2">
    <source>
        <dbReference type="SAM" id="SignalP"/>
    </source>
</evidence>
<accession>A0A0L8H1R4</accession>
<proteinExistence type="predicted"/>
<sequence>MISLSYFFMIITRVESAAPTTTTETAHHIDQGLRPGTSSTLATDWTPLGTPKDTQGHSTIPKDKVSVLDRGTY</sequence>
<feature type="signal peptide" evidence="2">
    <location>
        <begin position="1"/>
        <end position="16"/>
    </location>
</feature>
<organism evidence="3">
    <name type="scientific">Octopus bimaculoides</name>
    <name type="common">California two-spotted octopus</name>
    <dbReference type="NCBI Taxonomy" id="37653"/>
    <lineage>
        <taxon>Eukaryota</taxon>
        <taxon>Metazoa</taxon>
        <taxon>Spiralia</taxon>
        <taxon>Lophotrochozoa</taxon>
        <taxon>Mollusca</taxon>
        <taxon>Cephalopoda</taxon>
        <taxon>Coleoidea</taxon>
        <taxon>Octopodiformes</taxon>
        <taxon>Octopoda</taxon>
        <taxon>Incirrata</taxon>
        <taxon>Octopodidae</taxon>
        <taxon>Octopus</taxon>
    </lineage>
</organism>
<keyword evidence="2" id="KW-0732">Signal</keyword>
<dbReference type="AlphaFoldDB" id="A0A0L8H1R4"/>
<gene>
    <name evidence="3" type="ORF">OCBIM_22024865mg</name>
</gene>
<name>A0A0L8H1R4_OCTBM</name>
<protein>
    <submittedName>
        <fullName evidence="3">Uncharacterized protein</fullName>
    </submittedName>
</protein>
<reference evidence="3" key="1">
    <citation type="submission" date="2015-07" db="EMBL/GenBank/DDBJ databases">
        <title>MeaNS - Measles Nucleotide Surveillance Program.</title>
        <authorList>
            <person name="Tran T."/>
            <person name="Druce J."/>
        </authorList>
    </citation>
    <scope>NUCLEOTIDE SEQUENCE</scope>
    <source>
        <strain evidence="3">UCB-OBI-ISO-001</strain>
        <tissue evidence="3">Gonad</tissue>
    </source>
</reference>
<dbReference type="EMBL" id="KQ419643">
    <property type="protein sequence ID" value="KOF82725.1"/>
    <property type="molecule type" value="Genomic_DNA"/>
</dbReference>
<feature type="compositionally biased region" description="Basic and acidic residues" evidence="1">
    <location>
        <begin position="60"/>
        <end position="73"/>
    </location>
</feature>
<feature type="chain" id="PRO_5005583386" evidence="2">
    <location>
        <begin position="17"/>
        <end position="73"/>
    </location>
</feature>
<evidence type="ECO:0000256" key="1">
    <source>
        <dbReference type="SAM" id="MobiDB-lite"/>
    </source>
</evidence>
<evidence type="ECO:0000313" key="3">
    <source>
        <dbReference type="EMBL" id="KOF82725.1"/>
    </source>
</evidence>